<evidence type="ECO:0000313" key="2">
    <source>
        <dbReference type="EMBL" id="BAH73644.1"/>
    </source>
</evidence>
<keyword evidence="3" id="KW-1185">Reference proteome</keyword>
<dbReference type="EMBL" id="AP010904">
    <property type="protein sequence ID" value="BAH73644.1"/>
    <property type="molecule type" value="Genomic_DNA"/>
</dbReference>
<dbReference type="HOGENOM" id="CLU_482927_0_0_7"/>
<dbReference type="AlphaFoldDB" id="C4XTX9"/>
<dbReference type="eggNOG" id="COG4932">
    <property type="taxonomic scope" value="Bacteria"/>
</dbReference>
<dbReference type="Proteomes" id="UP000009071">
    <property type="component" value="Chromosome"/>
</dbReference>
<dbReference type="OrthoDB" id="6244278at2"/>
<gene>
    <name evidence="2" type="ordered locus">DMR_01530</name>
</gene>
<dbReference type="KEGG" id="dma:DMR_01530"/>
<accession>C4XTX9</accession>
<sequence>MKALIISIINALTMIAAVAAIAANSPLNLQKLSTDSEGPIITAFSMPMTSTSLTIQVALSATDNTGVSSYCISESNDSGSCSWSATPPASYTFASPGYKLLYAFARDAANNVSGSATAYSIIVTGTSPFNIVQALSDGAQGTTIAFAGFGMITGKLGAQSFFPPGKVADYWGFQYLRDNDPDNMGHNTSFLTRVSCNILYILNDTQIASLKNLAQNQVDNINLYAWKRYPLMQAFRRLIDGAKPTGATGLNLTAVKAASRELYLLDGQISYERAITYANIYRSLSTSQKAYIDAMVGKGFNSWPDKSEVDVRTKLQGLPSDVVVAMMTYAGDLYSWYAGSVDSDVYFCPERHGTYFGSFYMKDAPAIGHPGYSIDEQMTATIGKVLCDSSFGYISDAGAAKMNALTSVQKLNLYANPSENIVLARTRISEALRSLIVDTAPSEATLAQVKATVDNFSAIYGMLDGENNFHYATTFAQLNCNIAANYFTTAQKAAMTSLRKQYMTVTYPDGTTADYSSLNKYYLYGQEIPEGTQNLAVYTSDNATNGFFSFGSASASLPSLLLLQ</sequence>
<dbReference type="STRING" id="573370.DMR_01530"/>
<feature type="chain" id="PRO_5002944404" evidence="1">
    <location>
        <begin position="23"/>
        <end position="564"/>
    </location>
</feature>
<feature type="signal peptide" evidence="1">
    <location>
        <begin position="1"/>
        <end position="22"/>
    </location>
</feature>
<dbReference type="eggNOG" id="COG3678">
    <property type="taxonomic scope" value="Bacteria"/>
</dbReference>
<proteinExistence type="predicted"/>
<evidence type="ECO:0000256" key="1">
    <source>
        <dbReference type="SAM" id="SignalP"/>
    </source>
</evidence>
<name>C4XTX9_SOLM1</name>
<evidence type="ECO:0000313" key="3">
    <source>
        <dbReference type="Proteomes" id="UP000009071"/>
    </source>
</evidence>
<reference evidence="2 3" key="1">
    <citation type="journal article" date="2009" name="Genome Res.">
        <title>Whole genome sequence of Desulfovibrio magneticus strain RS-1 revealed common gene clusters in magnetotactic bacteria.</title>
        <authorList>
            <person name="Nakazawa H."/>
            <person name="Arakaki A."/>
            <person name="Narita-Yamada S."/>
            <person name="Yashiro I."/>
            <person name="Jinno K."/>
            <person name="Aoki N."/>
            <person name="Tsuruyama A."/>
            <person name="Okamura Y."/>
            <person name="Tanikawa S."/>
            <person name="Fujita N."/>
            <person name="Takeyama H."/>
            <person name="Matsunaga T."/>
        </authorList>
    </citation>
    <scope>NUCLEOTIDE SEQUENCE [LARGE SCALE GENOMIC DNA]</scope>
    <source>
        <strain evidence="3">ATCC 700980 / DSM 13731 / RS-1</strain>
    </source>
</reference>
<keyword evidence="1" id="KW-0732">Signal</keyword>
<protein>
    <submittedName>
        <fullName evidence="2">Uncharacterized protein</fullName>
    </submittedName>
</protein>
<organism evidence="2 3">
    <name type="scientific">Solidesulfovibrio magneticus (strain ATCC 700980 / DSM 13731 / RS-1)</name>
    <name type="common">Desulfovibrio magneticus</name>
    <dbReference type="NCBI Taxonomy" id="573370"/>
    <lineage>
        <taxon>Bacteria</taxon>
        <taxon>Pseudomonadati</taxon>
        <taxon>Thermodesulfobacteriota</taxon>
        <taxon>Desulfovibrionia</taxon>
        <taxon>Desulfovibrionales</taxon>
        <taxon>Desulfovibrionaceae</taxon>
        <taxon>Solidesulfovibrio</taxon>
    </lineage>
</organism>
<dbReference type="RefSeq" id="WP_012749737.1">
    <property type="nucleotide sequence ID" value="NC_012796.1"/>
</dbReference>